<gene>
    <name evidence="2" type="ORF">SAMN05216403_1592</name>
</gene>
<dbReference type="Proteomes" id="UP000236751">
    <property type="component" value="Unassembled WGS sequence"/>
</dbReference>
<dbReference type="EMBL" id="FNVK01000059">
    <property type="protein sequence ID" value="SEG21397.1"/>
    <property type="molecule type" value="Genomic_DNA"/>
</dbReference>
<evidence type="ECO:0000313" key="3">
    <source>
        <dbReference type="Proteomes" id="UP000236751"/>
    </source>
</evidence>
<feature type="compositionally biased region" description="Acidic residues" evidence="1">
    <location>
        <begin position="39"/>
        <end position="49"/>
    </location>
</feature>
<protein>
    <submittedName>
        <fullName evidence="2">Cytochrome c-type protein NapC</fullName>
    </submittedName>
</protein>
<name>A0A1H5YCP4_NITMU</name>
<accession>A0A1H5YCP4</accession>
<evidence type="ECO:0000256" key="1">
    <source>
        <dbReference type="SAM" id="MobiDB-lite"/>
    </source>
</evidence>
<sequence length="49" mass="5601">EGATCIDCHQNLVHKEVAETDLNESIKQGKMVLKPEKKDDDDEDEEDEE</sequence>
<organism evidence="2 3">
    <name type="scientific">Nitrosospira multiformis (strain ATCC 25196 / NCIMB 11849 / C 71)</name>
    <dbReference type="NCBI Taxonomy" id="323848"/>
    <lineage>
        <taxon>Bacteria</taxon>
        <taxon>Pseudomonadati</taxon>
        <taxon>Pseudomonadota</taxon>
        <taxon>Betaproteobacteria</taxon>
        <taxon>Nitrosomonadales</taxon>
        <taxon>Nitrosomonadaceae</taxon>
        <taxon>Nitrosospira</taxon>
    </lineage>
</organism>
<reference evidence="2 3" key="1">
    <citation type="submission" date="2016-10" db="EMBL/GenBank/DDBJ databases">
        <authorList>
            <person name="de Groot N.N."/>
        </authorList>
    </citation>
    <scope>NUCLEOTIDE SEQUENCE [LARGE SCALE GENOMIC DNA]</scope>
    <source>
        <strain evidence="2 3">Nl13</strain>
    </source>
</reference>
<proteinExistence type="predicted"/>
<evidence type="ECO:0000313" key="2">
    <source>
        <dbReference type="EMBL" id="SEG21397.1"/>
    </source>
</evidence>
<feature type="region of interest" description="Disordered" evidence="1">
    <location>
        <begin position="26"/>
        <end position="49"/>
    </location>
</feature>
<dbReference type="AlphaFoldDB" id="A0A1H5YCP4"/>
<feature type="non-terminal residue" evidence="2">
    <location>
        <position position="1"/>
    </location>
</feature>